<dbReference type="InterPro" id="IPR013594">
    <property type="entry name" value="Dynein_heavy_tail"/>
</dbReference>
<reference evidence="3" key="1">
    <citation type="submission" date="2025-08" db="UniProtKB">
        <authorList>
            <consortium name="RefSeq"/>
        </authorList>
    </citation>
    <scope>IDENTIFICATION</scope>
</reference>
<evidence type="ECO:0000313" key="3">
    <source>
        <dbReference type="RefSeq" id="XP_005754657.1"/>
    </source>
</evidence>
<dbReference type="GeneID" id="102193081"/>
<dbReference type="AlphaFoldDB" id="A0A9Y3VYT7"/>
<dbReference type="PANTHER" id="PTHR46532:SF13">
    <property type="entry name" value="CYTOPLASMIC DYNEIN 1 HEAVY CHAIN 1"/>
    <property type="match status" value="1"/>
</dbReference>
<sequence>MLEHIPSLMNGIKMIHVVSQYYNTSERMSSLLLKVTNQMISTLRSYLLQGVRRVWEHSRPVLLQRISDCCNLNAAYQRSFHSVRDKLRENPENRQFDFSENYIFGKFDSFCRHLEKMADMASTLESLAALQSMKVEGVEKICVRYQTIVSTTESKTCDVLDQRKLEVTSRGNNRIR</sequence>
<name>A0A9Y3VYT7_9CICH</name>
<organism evidence="2 3">
    <name type="scientific">Pundamilia nyererei</name>
    <dbReference type="NCBI Taxonomy" id="303518"/>
    <lineage>
        <taxon>Eukaryota</taxon>
        <taxon>Metazoa</taxon>
        <taxon>Chordata</taxon>
        <taxon>Craniata</taxon>
        <taxon>Vertebrata</taxon>
        <taxon>Euteleostomi</taxon>
        <taxon>Actinopterygii</taxon>
        <taxon>Neopterygii</taxon>
        <taxon>Teleostei</taxon>
        <taxon>Neoteleostei</taxon>
        <taxon>Acanthomorphata</taxon>
        <taxon>Ovalentaria</taxon>
        <taxon>Cichlomorphae</taxon>
        <taxon>Cichliformes</taxon>
        <taxon>Cichlidae</taxon>
        <taxon>African cichlids</taxon>
        <taxon>Pseudocrenilabrinae</taxon>
        <taxon>Haplochromini</taxon>
        <taxon>Pundamilia</taxon>
    </lineage>
</organism>
<dbReference type="GO" id="GO:0045505">
    <property type="term" value="F:dynein intermediate chain binding"/>
    <property type="evidence" value="ECO:0007669"/>
    <property type="project" value="InterPro"/>
</dbReference>
<dbReference type="GO" id="GO:0005858">
    <property type="term" value="C:axonemal dynein complex"/>
    <property type="evidence" value="ECO:0007669"/>
    <property type="project" value="TreeGrafter"/>
</dbReference>
<evidence type="ECO:0000313" key="2">
    <source>
        <dbReference type="Proteomes" id="UP000695023"/>
    </source>
</evidence>
<keyword evidence="2" id="KW-1185">Reference proteome</keyword>
<gene>
    <name evidence="3" type="primary">LOC102193081</name>
</gene>
<dbReference type="PANTHER" id="PTHR46532">
    <property type="entry name" value="MALE FERTILITY FACTOR KL5"/>
    <property type="match status" value="1"/>
</dbReference>
<accession>A0A9Y3VYT7</accession>
<dbReference type="GO" id="GO:0007018">
    <property type="term" value="P:microtubule-based movement"/>
    <property type="evidence" value="ECO:0007669"/>
    <property type="project" value="InterPro"/>
</dbReference>
<protein>
    <submittedName>
        <fullName evidence="3">Dynein heavy chain 5, axonemal-like</fullName>
    </submittedName>
</protein>
<feature type="domain" description="Dynein heavy chain tail" evidence="1">
    <location>
        <begin position="1"/>
        <end position="164"/>
    </location>
</feature>
<dbReference type="RefSeq" id="XP_005754657.1">
    <property type="nucleotide sequence ID" value="XM_005754600.1"/>
</dbReference>
<dbReference type="Proteomes" id="UP000695023">
    <property type="component" value="Unplaced"/>
</dbReference>
<evidence type="ECO:0000259" key="1">
    <source>
        <dbReference type="Pfam" id="PF08385"/>
    </source>
</evidence>
<dbReference type="Pfam" id="PF08385">
    <property type="entry name" value="DHC_N1"/>
    <property type="match status" value="1"/>
</dbReference>
<dbReference type="InterPro" id="IPR026983">
    <property type="entry name" value="DHC"/>
</dbReference>
<dbReference type="GO" id="GO:0051959">
    <property type="term" value="F:dynein light intermediate chain binding"/>
    <property type="evidence" value="ECO:0007669"/>
    <property type="project" value="InterPro"/>
</dbReference>
<proteinExistence type="predicted"/>